<dbReference type="SMART" id="SM00184">
    <property type="entry name" value="RING"/>
    <property type="match status" value="1"/>
</dbReference>
<dbReference type="Proteomes" id="UP000332933">
    <property type="component" value="Unassembled WGS sequence"/>
</dbReference>
<dbReference type="AlphaFoldDB" id="A0A485KKK0"/>
<evidence type="ECO:0000313" key="8">
    <source>
        <dbReference type="EMBL" id="VFT85411.1"/>
    </source>
</evidence>
<evidence type="ECO:0000256" key="4">
    <source>
        <dbReference type="PROSITE-ProRule" id="PRU00175"/>
    </source>
</evidence>
<dbReference type="InterPro" id="IPR001841">
    <property type="entry name" value="Znf_RING"/>
</dbReference>
<dbReference type="Pfam" id="PF13445">
    <property type="entry name" value="zf-RING_UBOX"/>
    <property type="match status" value="1"/>
</dbReference>
<evidence type="ECO:0000313" key="9">
    <source>
        <dbReference type="Proteomes" id="UP000332933"/>
    </source>
</evidence>
<evidence type="ECO:0000259" key="6">
    <source>
        <dbReference type="PROSITE" id="PS51382"/>
    </source>
</evidence>
<dbReference type="PROSITE" id="PS51382">
    <property type="entry name" value="SPX"/>
    <property type="match status" value="1"/>
</dbReference>
<gene>
    <name evidence="8" type="primary">Aste57867_8525</name>
    <name evidence="7" type="ORF">As57867_008493</name>
    <name evidence="8" type="ORF">ASTE57867_8525</name>
</gene>
<keyword evidence="2 4" id="KW-0863">Zinc-finger</keyword>
<dbReference type="GO" id="GO:0008081">
    <property type="term" value="F:phosphoric diester hydrolase activity"/>
    <property type="evidence" value="ECO:0007669"/>
    <property type="project" value="InterPro"/>
</dbReference>
<dbReference type="OrthoDB" id="9970435at2759"/>
<dbReference type="Gene3D" id="3.20.20.190">
    <property type="entry name" value="Phosphatidylinositol (PI) phosphodiesterase"/>
    <property type="match status" value="1"/>
</dbReference>
<dbReference type="Gene3D" id="3.30.40.10">
    <property type="entry name" value="Zinc/RING finger domain, C3HC4 (zinc finger)"/>
    <property type="match status" value="1"/>
</dbReference>
<dbReference type="PROSITE" id="PS50089">
    <property type="entry name" value="ZF_RING_2"/>
    <property type="match status" value="1"/>
</dbReference>
<name>A0A485KKK0_9STRA</name>
<evidence type="ECO:0000256" key="3">
    <source>
        <dbReference type="ARBA" id="ARBA00022833"/>
    </source>
</evidence>
<organism evidence="8 9">
    <name type="scientific">Aphanomyces stellatus</name>
    <dbReference type="NCBI Taxonomy" id="120398"/>
    <lineage>
        <taxon>Eukaryota</taxon>
        <taxon>Sar</taxon>
        <taxon>Stramenopiles</taxon>
        <taxon>Oomycota</taxon>
        <taxon>Saprolegniomycetes</taxon>
        <taxon>Saprolegniales</taxon>
        <taxon>Verrucalvaceae</taxon>
        <taxon>Aphanomyces</taxon>
    </lineage>
</organism>
<reference evidence="8 9" key="1">
    <citation type="submission" date="2019-03" db="EMBL/GenBank/DDBJ databases">
        <authorList>
            <person name="Gaulin E."/>
            <person name="Dumas B."/>
        </authorList>
    </citation>
    <scope>NUCLEOTIDE SEQUENCE [LARGE SCALE GENOMIC DNA]</scope>
    <source>
        <strain evidence="8">CBS 568.67</strain>
    </source>
</reference>
<feature type="domain" description="RING-type" evidence="5">
    <location>
        <begin position="181"/>
        <end position="220"/>
    </location>
</feature>
<reference evidence="7" key="2">
    <citation type="submission" date="2019-06" db="EMBL/GenBank/DDBJ databases">
        <title>Genomics analysis of Aphanomyces spp. identifies a new class of oomycete effector associated with host adaptation.</title>
        <authorList>
            <person name="Gaulin E."/>
        </authorList>
    </citation>
    <scope>NUCLEOTIDE SEQUENCE</scope>
    <source>
        <strain evidence="7">CBS 578.67</strain>
    </source>
</reference>
<evidence type="ECO:0000256" key="1">
    <source>
        <dbReference type="ARBA" id="ARBA00022723"/>
    </source>
</evidence>
<dbReference type="GO" id="GO:0008270">
    <property type="term" value="F:zinc ion binding"/>
    <property type="evidence" value="ECO:0007669"/>
    <property type="project" value="UniProtKB-KW"/>
</dbReference>
<dbReference type="EMBL" id="CAADRA010005125">
    <property type="protein sequence ID" value="VFT85411.1"/>
    <property type="molecule type" value="Genomic_DNA"/>
</dbReference>
<sequence length="655" mass="71183">MKFGKRMRCLASPEWEGGYVDYKGLKRRVKTMTGSEEARSAEFHQALLRELSKVNASFFWILDDLTKQQETDAQIAVSSPQHRYEVLQQQLASVLELSNRIDALRRFVVLNYLAVVKISKKFDKTVDAKLKPDITSDLLLQPFYAGSYVDQLYSQTAALVDSLVQSLAPNTRPSSSLHASCPICLYHLTSPVTLSCTHTFCWSCLAKAAEHHIHACPLCRQVQSIDPRDYEIDGLIKRFVRMYASVLDDLDADAPPAAILKHALDVATKHSDAIQMQYAMAPSATLPLADVDSSEGEATAAVAKVLLPRVAAIAHATTAQGVHQALAGGCHMVALDVQVCASGDVVVCRDAVVDVDGAPRFVGEMTGDELLAALGVLPLARVLELVRQRAAVYINVTTDGVIAPLMALLAAACENAWTASMLYVASGNHYQLLAVNGYRTSHAALQGLHSVVTTSSIPLGYCQTFEQLHVSHVCVETAVVTKPFVQDAHSRGIHVFVGVIDHENIAWKVLEEIGDGIDGIISNVPDMLSATLMHHALAQERRRERLPNYDATTPEAAKSFAPGDPVELLCDGKWYAGVILGVHAGTTYSILWWTSDNSQRRATKVPADQLRAPMPQYRASYLGHGIDVAFGAIKAAFEWATFPFTASSHSSASAA</sequence>
<dbReference type="CDD" id="cd14447">
    <property type="entry name" value="SPX"/>
    <property type="match status" value="1"/>
</dbReference>
<dbReference type="GO" id="GO:0006629">
    <property type="term" value="P:lipid metabolic process"/>
    <property type="evidence" value="ECO:0007669"/>
    <property type="project" value="InterPro"/>
</dbReference>
<dbReference type="SUPFAM" id="SSF57850">
    <property type="entry name" value="RING/U-box"/>
    <property type="match status" value="1"/>
</dbReference>
<evidence type="ECO:0000256" key="2">
    <source>
        <dbReference type="ARBA" id="ARBA00022771"/>
    </source>
</evidence>
<dbReference type="InterPro" id="IPR017907">
    <property type="entry name" value="Znf_RING_CS"/>
</dbReference>
<dbReference type="CDD" id="cd16449">
    <property type="entry name" value="RING-HC"/>
    <property type="match status" value="1"/>
</dbReference>
<dbReference type="InterPro" id="IPR017946">
    <property type="entry name" value="PLC-like_Pdiesterase_TIM-brl"/>
</dbReference>
<dbReference type="InterPro" id="IPR004331">
    <property type="entry name" value="SPX_dom"/>
</dbReference>
<protein>
    <submittedName>
        <fullName evidence="8">Aste57867_8525 protein</fullName>
    </submittedName>
</protein>
<keyword evidence="9" id="KW-1185">Reference proteome</keyword>
<accession>A0A485KKK0</accession>
<dbReference type="EMBL" id="VJMH01005104">
    <property type="protein sequence ID" value="KAF0700955.1"/>
    <property type="molecule type" value="Genomic_DNA"/>
</dbReference>
<dbReference type="Pfam" id="PF03105">
    <property type="entry name" value="SPX"/>
    <property type="match status" value="1"/>
</dbReference>
<dbReference type="InterPro" id="IPR027370">
    <property type="entry name" value="Znf-RING_euk"/>
</dbReference>
<evidence type="ECO:0000259" key="5">
    <source>
        <dbReference type="PROSITE" id="PS50089"/>
    </source>
</evidence>
<feature type="domain" description="SPX" evidence="6">
    <location>
        <begin position="1"/>
        <end position="136"/>
    </location>
</feature>
<proteinExistence type="predicted"/>
<dbReference type="InterPro" id="IPR013083">
    <property type="entry name" value="Znf_RING/FYVE/PHD"/>
</dbReference>
<dbReference type="PANTHER" id="PTHR23327">
    <property type="entry name" value="RING FINGER PROTEIN 127"/>
    <property type="match status" value="1"/>
</dbReference>
<keyword evidence="1" id="KW-0479">Metal-binding</keyword>
<evidence type="ECO:0000313" key="7">
    <source>
        <dbReference type="EMBL" id="KAF0700955.1"/>
    </source>
</evidence>
<keyword evidence="3" id="KW-0862">Zinc</keyword>
<dbReference type="SUPFAM" id="SSF51695">
    <property type="entry name" value="PLC-like phosphodiesterases"/>
    <property type="match status" value="1"/>
</dbReference>
<dbReference type="PROSITE" id="PS00518">
    <property type="entry name" value="ZF_RING_1"/>
    <property type="match status" value="1"/>
</dbReference>